<keyword evidence="2" id="KW-1185">Reference proteome</keyword>
<accession>A0ACC3AQF7</accession>
<dbReference type="EMBL" id="JAOPJF010000094">
    <property type="protein sequence ID" value="KAK1139954.1"/>
    <property type="molecule type" value="Genomic_DNA"/>
</dbReference>
<gene>
    <name evidence="1" type="ORF">N8T08_011031</name>
</gene>
<comment type="caution">
    <text evidence="1">The sequence shown here is derived from an EMBL/GenBank/DDBJ whole genome shotgun (WGS) entry which is preliminary data.</text>
</comment>
<reference evidence="1 2" key="1">
    <citation type="journal article" date="2023" name="ACS Omega">
        <title>Identification of the Neoaspergillic Acid Biosynthesis Gene Cluster by Establishing an In Vitro CRISPR-Ribonucleoprotein Genetic System in Aspergillus melleus.</title>
        <authorList>
            <person name="Yuan B."/>
            <person name="Grau M.F."/>
            <person name="Murata R.M."/>
            <person name="Torok T."/>
            <person name="Venkateswaran K."/>
            <person name="Stajich J.E."/>
            <person name="Wang C.C.C."/>
        </authorList>
    </citation>
    <scope>NUCLEOTIDE SEQUENCE [LARGE SCALE GENOMIC DNA]</scope>
    <source>
        <strain evidence="1 2">IMV 1140</strain>
    </source>
</reference>
<protein>
    <submittedName>
        <fullName evidence="1">Uncharacterized protein</fullName>
    </submittedName>
</protein>
<sequence>MDRPYYDPDEEPRSPALEISKPNYGSKDSPPPFLQKGSDSNTPKKPTDEGTSPDCSHPDRPDIAAFEENHPLSEYLRREDDLDLPKKYVLSKPEPHSATDESLKLAQSALNLLSDKEPSKPDEVPPPPLPLVGIGHGPDSPPKNKLVIPSLLSPDHDSHKREPDSPQCLQKSLSSYAPEAKPAGPHSPLSRQQPYLALHSDSTGTA</sequence>
<name>A0ACC3AQF7_9EURO</name>
<organism evidence="1 2">
    <name type="scientific">Aspergillus melleus</name>
    <dbReference type="NCBI Taxonomy" id="138277"/>
    <lineage>
        <taxon>Eukaryota</taxon>
        <taxon>Fungi</taxon>
        <taxon>Dikarya</taxon>
        <taxon>Ascomycota</taxon>
        <taxon>Pezizomycotina</taxon>
        <taxon>Eurotiomycetes</taxon>
        <taxon>Eurotiomycetidae</taxon>
        <taxon>Eurotiales</taxon>
        <taxon>Aspergillaceae</taxon>
        <taxon>Aspergillus</taxon>
        <taxon>Aspergillus subgen. Circumdati</taxon>
    </lineage>
</organism>
<evidence type="ECO:0000313" key="1">
    <source>
        <dbReference type="EMBL" id="KAK1139954.1"/>
    </source>
</evidence>
<evidence type="ECO:0000313" key="2">
    <source>
        <dbReference type="Proteomes" id="UP001177260"/>
    </source>
</evidence>
<proteinExistence type="predicted"/>
<dbReference type="Proteomes" id="UP001177260">
    <property type="component" value="Unassembled WGS sequence"/>
</dbReference>